<dbReference type="GeneID" id="69118916"/>
<gene>
    <name evidence="2" type="ORF">ACFOKC_10145</name>
</gene>
<name>A0ABD5NFJ8_9EURY</name>
<dbReference type="Proteomes" id="UP001595660">
    <property type="component" value="Unassembled WGS sequence"/>
</dbReference>
<comment type="caution">
    <text evidence="2">The sequence shown here is derived from an EMBL/GenBank/DDBJ whole genome shotgun (WGS) entry which is preliminary data.</text>
</comment>
<feature type="transmembrane region" description="Helical" evidence="1">
    <location>
        <begin position="147"/>
        <end position="164"/>
    </location>
</feature>
<dbReference type="RefSeq" id="WP_232570800.1">
    <property type="nucleotide sequence ID" value="NZ_CP089466.1"/>
</dbReference>
<dbReference type="PROSITE" id="PS51257">
    <property type="entry name" value="PROKAR_LIPOPROTEIN"/>
    <property type="match status" value="1"/>
</dbReference>
<evidence type="ECO:0000313" key="2">
    <source>
        <dbReference type="EMBL" id="MFC3478082.1"/>
    </source>
</evidence>
<evidence type="ECO:0000256" key="1">
    <source>
        <dbReference type="SAM" id="Phobius"/>
    </source>
</evidence>
<dbReference type="AlphaFoldDB" id="A0ABD5NFJ8"/>
<feature type="transmembrane region" description="Helical" evidence="1">
    <location>
        <begin position="68"/>
        <end position="96"/>
    </location>
</feature>
<feature type="transmembrane region" description="Helical" evidence="1">
    <location>
        <begin position="116"/>
        <end position="140"/>
    </location>
</feature>
<proteinExistence type="predicted"/>
<evidence type="ECO:0000313" key="3">
    <source>
        <dbReference type="Proteomes" id="UP001595660"/>
    </source>
</evidence>
<dbReference type="EMBL" id="JBHRWN010000002">
    <property type="protein sequence ID" value="MFC3478082.1"/>
    <property type="molecule type" value="Genomic_DNA"/>
</dbReference>
<accession>A0ABD5NFJ8</accession>
<keyword evidence="1" id="KW-1133">Transmembrane helix</keyword>
<reference evidence="2 3" key="1">
    <citation type="journal article" date="2019" name="Int. J. Syst. Evol. Microbiol.">
        <title>The Global Catalogue of Microorganisms (GCM) 10K type strain sequencing project: providing services to taxonomists for standard genome sequencing and annotation.</title>
        <authorList>
            <consortium name="The Broad Institute Genomics Platform"/>
            <consortium name="The Broad Institute Genome Sequencing Center for Infectious Disease"/>
            <person name="Wu L."/>
            <person name="Ma J."/>
        </authorList>
    </citation>
    <scope>NUCLEOTIDE SEQUENCE [LARGE SCALE GENOMIC DNA]</scope>
    <source>
        <strain evidence="2 3">CGMCC 1.12562</strain>
    </source>
</reference>
<keyword evidence="1" id="KW-0812">Transmembrane</keyword>
<keyword evidence="1" id="KW-0472">Membrane</keyword>
<sequence length="178" mass="17604">MTRATATGLLAAFGYACSTGRRVLGASVAAAVAYGVLVLSAFPSYTAQMVRADVAYVDDALVALSENTAATAGTVGFALVVLYALTTGVAVVAAVGQLRYGDQSGAGGVTGVLPGLVASGCASCGAGLLGLFGFAGALAALPFHGNLLRFAGIAVLVWFLARTGDPRNCSVDRGAPVE</sequence>
<keyword evidence="3" id="KW-1185">Reference proteome</keyword>
<organism evidence="2 3">
    <name type="scientific">Halobacterium litoreum</name>
    <dbReference type="NCBI Taxonomy" id="2039234"/>
    <lineage>
        <taxon>Archaea</taxon>
        <taxon>Methanobacteriati</taxon>
        <taxon>Methanobacteriota</taxon>
        <taxon>Stenosarchaea group</taxon>
        <taxon>Halobacteria</taxon>
        <taxon>Halobacteriales</taxon>
        <taxon>Halobacteriaceae</taxon>
        <taxon>Halobacterium</taxon>
    </lineage>
</organism>
<protein>
    <submittedName>
        <fullName evidence="2">Uncharacterized protein</fullName>
    </submittedName>
</protein>
<feature type="transmembrane region" description="Helical" evidence="1">
    <location>
        <begin position="26"/>
        <end position="47"/>
    </location>
</feature>